<organism evidence="2 3">
    <name type="scientific">Athelia psychrophila</name>
    <dbReference type="NCBI Taxonomy" id="1759441"/>
    <lineage>
        <taxon>Eukaryota</taxon>
        <taxon>Fungi</taxon>
        <taxon>Dikarya</taxon>
        <taxon>Basidiomycota</taxon>
        <taxon>Agaricomycotina</taxon>
        <taxon>Agaricomycetes</taxon>
        <taxon>Agaricomycetidae</taxon>
        <taxon>Atheliales</taxon>
        <taxon>Atheliaceae</taxon>
        <taxon>Athelia</taxon>
    </lineage>
</organism>
<evidence type="ECO:0000256" key="1">
    <source>
        <dbReference type="SAM" id="MobiDB-lite"/>
    </source>
</evidence>
<dbReference type="Proteomes" id="UP000076532">
    <property type="component" value="Unassembled WGS sequence"/>
</dbReference>
<sequence length="249" mass="27823">MSIMNATARIAHKHLCKTYPVTGTQTRSVQLSRAMCAQTHLRPHLRARALPLLARFLSLGTFILLLQLTPLSLSDVAWHDRIDCDASLVHTNTSLEEEYMPDGINRDLDGIHTGIARGNGHRPAHRRRPASSPPRAPLLILTLHGTQTRRPNSNAGIPSTSLHTWILVETFLTKWKRSWSVGLMEGDTHEAEKEHLLVEELSDGNEVTAEEVKSVFSTVPRNRTPLTNEGEGSKHVKRPPLLRVSMDIE</sequence>
<dbReference type="OrthoDB" id="407298at2759"/>
<proteinExistence type="predicted"/>
<feature type="region of interest" description="Disordered" evidence="1">
    <location>
        <begin position="116"/>
        <end position="136"/>
    </location>
</feature>
<feature type="compositionally biased region" description="Basic residues" evidence="1">
    <location>
        <begin position="119"/>
        <end position="129"/>
    </location>
</feature>
<reference evidence="2 3" key="1">
    <citation type="journal article" date="2016" name="Mol. Biol. Evol.">
        <title>Comparative Genomics of Early-Diverging Mushroom-Forming Fungi Provides Insights into the Origins of Lignocellulose Decay Capabilities.</title>
        <authorList>
            <person name="Nagy L.G."/>
            <person name="Riley R."/>
            <person name="Tritt A."/>
            <person name="Adam C."/>
            <person name="Daum C."/>
            <person name="Floudas D."/>
            <person name="Sun H."/>
            <person name="Yadav J.S."/>
            <person name="Pangilinan J."/>
            <person name="Larsson K.H."/>
            <person name="Matsuura K."/>
            <person name="Barry K."/>
            <person name="Labutti K."/>
            <person name="Kuo R."/>
            <person name="Ohm R.A."/>
            <person name="Bhattacharya S.S."/>
            <person name="Shirouzu T."/>
            <person name="Yoshinaga Y."/>
            <person name="Martin F.M."/>
            <person name="Grigoriev I.V."/>
            <person name="Hibbett D.S."/>
        </authorList>
    </citation>
    <scope>NUCLEOTIDE SEQUENCE [LARGE SCALE GENOMIC DNA]</scope>
    <source>
        <strain evidence="2 3">CBS 109695</strain>
    </source>
</reference>
<gene>
    <name evidence="2" type="ORF">FIBSPDRAFT_1051540</name>
</gene>
<keyword evidence="3" id="KW-1185">Reference proteome</keyword>
<name>A0A165YYY0_9AGAM</name>
<dbReference type="AlphaFoldDB" id="A0A165YYY0"/>
<evidence type="ECO:0000313" key="3">
    <source>
        <dbReference type="Proteomes" id="UP000076532"/>
    </source>
</evidence>
<dbReference type="EMBL" id="KV417687">
    <property type="protein sequence ID" value="KZP10064.1"/>
    <property type="molecule type" value="Genomic_DNA"/>
</dbReference>
<protein>
    <submittedName>
        <fullName evidence="2">Uncharacterized protein</fullName>
    </submittedName>
</protein>
<accession>A0A165YYY0</accession>
<evidence type="ECO:0000313" key="2">
    <source>
        <dbReference type="EMBL" id="KZP10064.1"/>
    </source>
</evidence>